<dbReference type="SUPFAM" id="SSF48208">
    <property type="entry name" value="Six-hairpin glycosidases"/>
    <property type="match status" value="1"/>
</dbReference>
<dbReference type="GO" id="GO:0016787">
    <property type="term" value="F:hydrolase activity"/>
    <property type="evidence" value="ECO:0007669"/>
    <property type="project" value="UniProtKB-KW"/>
</dbReference>
<feature type="domain" description="Non-reducing end beta-L-arabinofuranosidase-like GH127 catalytic" evidence="1">
    <location>
        <begin position="7"/>
        <end position="379"/>
    </location>
</feature>
<gene>
    <name evidence="4" type="ORF">F4Y08_04845</name>
</gene>
<sequence length="611" mass="67831">MALTDAKVVGGFWSQRQSVNRKSSLNHAFEKLEASGNFNNLKLAIGEGEGSYCEPLFMDSDIYKWLEAVGYALANEPDAGLQAKAEYAIGLLARTQESDGYLNSYYQVLKPDLKWLELAHGHELYCAGHLFEAAIAYYRGTGDRSLLDIAIKFADLIDREFGPGRRDGPPGHPEIELALVELARETCETRYAQLALFFLGRRGQGSLIGPKMFSDGYYQDRVSVYDAEELEGHAVRQLYLTSGMTDMYLETGDEGLWAALDRLWRDLATRKLHVTGGAGARHFGEAFGEAYELPNDTTYCETCAAIANVMWNWRLLLATGESKYADMLERSLYNSVLSGVSLDGSRYFYENPLSSPGGIERPAWYGCACCPPNLMRLVELIAHYGLTTNSRGVQLHQYVDGEFTCAGDFGRCRLRVETGYPHDGEIVVTVLEASGDEFDIGLREPGWSRGRARVDGNWDEAGSSEGGTGYRVLRRAWQADDRITLQLDMSPRLTVANPRVDSARGAVVIERGPLVYCLEAVDNEGMERAGDLCIDPQAPLDDMFEASLLDGVHKVTARGWAAEPETWSDSLYQSWPLPESNRDRTLVAVPYYAWANRGPGAMEVWIPRGVA</sequence>
<dbReference type="Pfam" id="PF07944">
    <property type="entry name" value="Beta-AFase-like_GH127_cat"/>
    <property type="match status" value="1"/>
</dbReference>
<dbReference type="EMBL" id="VXPY01000031">
    <property type="protein sequence ID" value="MYD89657.1"/>
    <property type="molecule type" value="Genomic_DNA"/>
</dbReference>
<protein>
    <submittedName>
        <fullName evidence="4">Glycoside hydrolase family 127 protein</fullName>
    </submittedName>
</protein>
<feature type="domain" description="Non-reducing end beta-L-arabinofuranosidase-like GH127 C-terminal" evidence="3">
    <location>
        <begin position="491"/>
        <end position="607"/>
    </location>
</feature>
<dbReference type="PANTHER" id="PTHR43465">
    <property type="entry name" value="DUF1680 DOMAIN PROTEIN (AFU_ORTHOLOGUE AFUA_1G08910)"/>
    <property type="match status" value="1"/>
</dbReference>
<dbReference type="Pfam" id="PF20736">
    <property type="entry name" value="Glyco_hydro127M"/>
    <property type="match status" value="1"/>
</dbReference>
<proteinExistence type="predicted"/>
<reference evidence="4" key="1">
    <citation type="submission" date="2019-09" db="EMBL/GenBank/DDBJ databases">
        <title>Characterisation of the sponge microbiome using genome-centric metagenomics.</title>
        <authorList>
            <person name="Engelberts J.P."/>
            <person name="Robbins S.J."/>
            <person name="De Goeij J.M."/>
            <person name="Aranda M."/>
            <person name="Bell S.C."/>
            <person name="Webster N.S."/>
        </authorList>
    </citation>
    <scope>NUCLEOTIDE SEQUENCE</scope>
    <source>
        <strain evidence="4">SB0662_bin_9</strain>
    </source>
</reference>
<feature type="domain" description="Non-reducing end beta-L-arabinofuranosidase-like GH127 middle" evidence="2">
    <location>
        <begin position="393"/>
        <end position="489"/>
    </location>
</feature>
<dbReference type="Pfam" id="PF20737">
    <property type="entry name" value="Glyco_hydro127C"/>
    <property type="match status" value="1"/>
</dbReference>
<dbReference type="InterPro" id="IPR049174">
    <property type="entry name" value="Beta-AFase-like"/>
</dbReference>
<evidence type="ECO:0000259" key="3">
    <source>
        <dbReference type="Pfam" id="PF20737"/>
    </source>
</evidence>
<evidence type="ECO:0000259" key="1">
    <source>
        <dbReference type="Pfam" id="PF07944"/>
    </source>
</evidence>
<keyword evidence="4" id="KW-0378">Hydrolase</keyword>
<dbReference type="InterPro" id="IPR049046">
    <property type="entry name" value="Beta-AFase-like_GH127_middle"/>
</dbReference>
<organism evidence="4">
    <name type="scientific">Caldilineaceae bacterium SB0662_bin_9</name>
    <dbReference type="NCBI Taxonomy" id="2605258"/>
    <lineage>
        <taxon>Bacteria</taxon>
        <taxon>Bacillati</taxon>
        <taxon>Chloroflexota</taxon>
        <taxon>Caldilineae</taxon>
        <taxon>Caldilineales</taxon>
        <taxon>Caldilineaceae</taxon>
    </lineage>
</organism>
<dbReference type="AlphaFoldDB" id="A0A6B1DR21"/>
<comment type="caution">
    <text evidence="4">The sequence shown here is derived from an EMBL/GenBank/DDBJ whole genome shotgun (WGS) entry which is preliminary data.</text>
</comment>
<dbReference type="InterPro" id="IPR049049">
    <property type="entry name" value="Beta-AFase-like_GH127_C"/>
</dbReference>
<evidence type="ECO:0000313" key="4">
    <source>
        <dbReference type="EMBL" id="MYD89657.1"/>
    </source>
</evidence>
<accession>A0A6B1DR21</accession>
<dbReference type="InterPro" id="IPR008928">
    <property type="entry name" value="6-hairpin_glycosidase_sf"/>
</dbReference>
<evidence type="ECO:0000259" key="2">
    <source>
        <dbReference type="Pfam" id="PF20736"/>
    </source>
</evidence>
<dbReference type="InterPro" id="IPR012878">
    <property type="entry name" value="Beta-AFase-like_GH127_cat"/>
</dbReference>
<name>A0A6B1DR21_9CHLR</name>
<dbReference type="PANTHER" id="PTHR43465:SF2">
    <property type="entry name" value="DUF1680 DOMAIN PROTEIN (AFU_ORTHOLOGUE AFUA_1G08910)"/>
    <property type="match status" value="1"/>
</dbReference>
<dbReference type="GO" id="GO:0005975">
    <property type="term" value="P:carbohydrate metabolic process"/>
    <property type="evidence" value="ECO:0007669"/>
    <property type="project" value="InterPro"/>
</dbReference>